<evidence type="ECO:0000313" key="3">
    <source>
        <dbReference type="EMBL" id="CAB4653671.1"/>
    </source>
</evidence>
<feature type="transmembrane region" description="Helical" evidence="1">
    <location>
        <begin position="97"/>
        <end position="116"/>
    </location>
</feature>
<sequence>MEFLYNLIVVLHFVGLASLLGGFIVQMKSPDKGVNPAMLHGALTQLVTGVVLVGLLESDVLDDEEAPNMTKIGIKLIVVLIITALAWIGRKKPAPQVGLWATIGALTLLNVVIAVFW</sequence>
<organism evidence="2">
    <name type="scientific">freshwater metagenome</name>
    <dbReference type="NCBI Taxonomy" id="449393"/>
    <lineage>
        <taxon>unclassified sequences</taxon>
        <taxon>metagenomes</taxon>
        <taxon>ecological metagenomes</taxon>
    </lineage>
</organism>
<gene>
    <name evidence="2" type="ORF">UFOPK1908_00502</name>
    <name evidence="3" type="ORF">UFOPK2282_00085</name>
    <name evidence="4" type="ORF">UFOPK3576_01633</name>
</gene>
<keyword evidence="1" id="KW-1133">Transmembrane helix</keyword>
<keyword evidence="1" id="KW-0812">Transmembrane</keyword>
<dbReference type="AlphaFoldDB" id="A0A6J6HUR6"/>
<evidence type="ECO:0000313" key="2">
    <source>
        <dbReference type="EMBL" id="CAB4617602.1"/>
    </source>
</evidence>
<feature type="transmembrane region" description="Helical" evidence="1">
    <location>
        <begin position="37"/>
        <end position="56"/>
    </location>
</feature>
<evidence type="ECO:0000256" key="1">
    <source>
        <dbReference type="SAM" id="Phobius"/>
    </source>
</evidence>
<accession>A0A6J6HUR6</accession>
<evidence type="ECO:0000313" key="4">
    <source>
        <dbReference type="EMBL" id="CAB4920232.1"/>
    </source>
</evidence>
<dbReference type="EMBL" id="CAEZWR010000005">
    <property type="protein sequence ID" value="CAB4653671.1"/>
    <property type="molecule type" value="Genomic_DNA"/>
</dbReference>
<keyword evidence="1" id="KW-0472">Membrane</keyword>
<dbReference type="EMBL" id="CAEZVB010000014">
    <property type="protein sequence ID" value="CAB4617602.1"/>
    <property type="molecule type" value="Genomic_DNA"/>
</dbReference>
<dbReference type="EMBL" id="CAFBMO010000112">
    <property type="protein sequence ID" value="CAB4920232.1"/>
    <property type="molecule type" value="Genomic_DNA"/>
</dbReference>
<name>A0A6J6HUR6_9ZZZZ</name>
<proteinExistence type="predicted"/>
<feature type="transmembrane region" description="Helical" evidence="1">
    <location>
        <begin position="6"/>
        <end position="25"/>
    </location>
</feature>
<reference evidence="2" key="1">
    <citation type="submission" date="2020-05" db="EMBL/GenBank/DDBJ databases">
        <authorList>
            <person name="Chiriac C."/>
            <person name="Salcher M."/>
            <person name="Ghai R."/>
            <person name="Kavagutti S V."/>
        </authorList>
    </citation>
    <scope>NUCLEOTIDE SEQUENCE</scope>
</reference>
<protein>
    <submittedName>
        <fullName evidence="2">Unannotated protein</fullName>
    </submittedName>
</protein>
<feature type="transmembrane region" description="Helical" evidence="1">
    <location>
        <begin position="72"/>
        <end position="90"/>
    </location>
</feature>